<dbReference type="InterPro" id="IPR011257">
    <property type="entry name" value="DNA_glycosylase"/>
</dbReference>
<dbReference type="EMBL" id="SJPG01000001">
    <property type="protein sequence ID" value="TWT60084.1"/>
    <property type="molecule type" value="Genomic_DNA"/>
</dbReference>
<feature type="binding site" evidence="1">
    <location>
        <position position="186"/>
    </location>
    <ligand>
        <name>Zn(2+)</name>
        <dbReference type="ChEBI" id="CHEBI:29105"/>
    </ligand>
</feature>
<accession>A0A5C5XB90</accession>
<feature type="binding site" evidence="1">
    <location>
        <position position="190"/>
    </location>
    <ligand>
        <name>Zn(2+)</name>
        <dbReference type="ChEBI" id="CHEBI:29105"/>
    </ligand>
</feature>
<reference evidence="2 3" key="1">
    <citation type="submission" date="2019-02" db="EMBL/GenBank/DDBJ databases">
        <title>Deep-cultivation of Planctomycetes and their phenomic and genomic characterization uncovers novel biology.</title>
        <authorList>
            <person name="Wiegand S."/>
            <person name="Jogler M."/>
            <person name="Boedeker C."/>
            <person name="Pinto D."/>
            <person name="Vollmers J."/>
            <person name="Rivas-Marin E."/>
            <person name="Kohn T."/>
            <person name="Peeters S.H."/>
            <person name="Heuer A."/>
            <person name="Rast P."/>
            <person name="Oberbeckmann S."/>
            <person name="Bunk B."/>
            <person name="Jeske O."/>
            <person name="Meyerdierks A."/>
            <person name="Storesund J.E."/>
            <person name="Kallscheuer N."/>
            <person name="Luecker S."/>
            <person name="Lage O.M."/>
            <person name="Pohl T."/>
            <person name="Merkel B.J."/>
            <person name="Hornburger P."/>
            <person name="Mueller R.-W."/>
            <person name="Bruemmer F."/>
            <person name="Labrenz M."/>
            <person name="Spormann A.M."/>
            <person name="Op Den Camp H."/>
            <person name="Overmann J."/>
            <person name="Amann R."/>
            <person name="Jetten M.S.M."/>
            <person name="Mascher T."/>
            <person name="Medema M.H."/>
            <person name="Devos D.P."/>
            <person name="Kaster A.-K."/>
            <person name="Ovreas L."/>
            <person name="Rohde M."/>
            <person name="Galperin M.Y."/>
            <person name="Jogler C."/>
        </authorList>
    </citation>
    <scope>NUCLEOTIDE SEQUENCE [LARGE SCALE GENOMIC DNA]</scope>
    <source>
        <strain evidence="2 3">Pan54</strain>
    </source>
</reference>
<name>A0A5C5XB90_9PLAN</name>
<evidence type="ECO:0000313" key="2">
    <source>
        <dbReference type="EMBL" id="TWT60084.1"/>
    </source>
</evidence>
<dbReference type="RefSeq" id="WP_146502242.1">
    <property type="nucleotide sequence ID" value="NZ_SJPG01000001.1"/>
</dbReference>
<dbReference type="Gene3D" id="1.10.340.30">
    <property type="entry name" value="Hypothetical protein, domain 2"/>
    <property type="match status" value="1"/>
</dbReference>
<dbReference type="PANTHER" id="PTHR30037:SF4">
    <property type="entry name" value="DNA-3-METHYLADENINE GLYCOSYLASE I"/>
    <property type="match status" value="1"/>
</dbReference>
<dbReference type="GO" id="GO:0006284">
    <property type="term" value="P:base-excision repair"/>
    <property type="evidence" value="ECO:0007669"/>
    <property type="project" value="InterPro"/>
</dbReference>
<dbReference type="GO" id="GO:0046872">
    <property type="term" value="F:metal ion binding"/>
    <property type="evidence" value="ECO:0007669"/>
    <property type="project" value="UniProtKB-KW"/>
</dbReference>
<dbReference type="Pfam" id="PF03352">
    <property type="entry name" value="Adenine_glyco"/>
    <property type="match status" value="1"/>
</dbReference>
<comment type="caution">
    <text evidence="2">The sequence shown here is derived from an EMBL/GenBank/DDBJ whole genome shotgun (WGS) entry which is preliminary data.</text>
</comment>
<keyword evidence="2" id="KW-0326">Glycosidase</keyword>
<sequence>MSGVEGLILGEDDQSRCWWCGSDPEYIRYHDEEWGRPVAEDRLLFEKICLEGFQAGLSWLTILRKRNAFRKGFAKFQIKKVAKFDQADVERLVADAGIVRHRGKIESTINNANRALELIDEFGSLAQYFWQYEPDQSKVIRTKDDIVPQIDESQAMSKDLKKRGWSFVGPTTCYAFMQSMGMVNDHLEDCESWATIEEMRKSFKRP</sequence>
<dbReference type="EC" id="3.2.2.20" evidence="2"/>
<keyword evidence="1" id="KW-0862">Zinc</keyword>
<organism evidence="2 3">
    <name type="scientific">Rubinisphaera italica</name>
    <dbReference type="NCBI Taxonomy" id="2527969"/>
    <lineage>
        <taxon>Bacteria</taxon>
        <taxon>Pseudomonadati</taxon>
        <taxon>Planctomycetota</taxon>
        <taxon>Planctomycetia</taxon>
        <taxon>Planctomycetales</taxon>
        <taxon>Planctomycetaceae</taxon>
        <taxon>Rubinisphaera</taxon>
    </lineage>
</organism>
<keyword evidence="3" id="KW-1185">Reference proteome</keyword>
<dbReference type="GO" id="GO:0008725">
    <property type="term" value="F:DNA-3-methyladenine glycosylase activity"/>
    <property type="evidence" value="ECO:0007669"/>
    <property type="project" value="UniProtKB-EC"/>
</dbReference>
<evidence type="ECO:0000256" key="1">
    <source>
        <dbReference type="PIRSR" id="PIRSR605019-1"/>
    </source>
</evidence>
<dbReference type="OrthoDB" id="9807664at2"/>
<proteinExistence type="predicted"/>
<dbReference type="PANTHER" id="PTHR30037">
    <property type="entry name" value="DNA-3-METHYLADENINE GLYCOSYLASE 1"/>
    <property type="match status" value="1"/>
</dbReference>
<protein>
    <submittedName>
        <fullName evidence="2">DNA-3-methyladenine glycosylase 1</fullName>
        <ecNumber evidence="2">3.2.2.20</ecNumber>
    </submittedName>
</protein>
<keyword evidence="2" id="KW-0378">Hydrolase</keyword>
<dbReference type="SUPFAM" id="SSF48150">
    <property type="entry name" value="DNA-glycosylase"/>
    <property type="match status" value="1"/>
</dbReference>
<dbReference type="InterPro" id="IPR005019">
    <property type="entry name" value="Adenine_glyco"/>
</dbReference>
<keyword evidence="1" id="KW-0479">Metal-binding</keyword>
<evidence type="ECO:0000313" key="3">
    <source>
        <dbReference type="Proteomes" id="UP000316095"/>
    </source>
</evidence>
<feature type="binding site" evidence="1">
    <location>
        <position position="30"/>
    </location>
    <ligand>
        <name>Zn(2+)</name>
        <dbReference type="ChEBI" id="CHEBI:29105"/>
    </ligand>
</feature>
<feature type="binding site" evidence="1">
    <location>
        <position position="17"/>
    </location>
    <ligand>
        <name>Zn(2+)</name>
        <dbReference type="ChEBI" id="CHEBI:29105"/>
    </ligand>
</feature>
<gene>
    <name evidence="2" type="primary">tag</name>
    <name evidence="2" type="ORF">Pan54_07970</name>
</gene>
<dbReference type="Proteomes" id="UP000316095">
    <property type="component" value="Unassembled WGS sequence"/>
</dbReference>
<dbReference type="InterPro" id="IPR052891">
    <property type="entry name" value="DNA-3mA_glycosylase"/>
</dbReference>
<dbReference type="AlphaFoldDB" id="A0A5C5XB90"/>